<evidence type="ECO:0000256" key="8">
    <source>
        <dbReference type="ARBA" id="ARBA00022927"/>
    </source>
</evidence>
<evidence type="ECO:0000256" key="7">
    <source>
        <dbReference type="ARBA" id="ARBA00022692"/>
    </source>
</evidence>
<keyword evidence="12" id="KW-1185">Reference proteome</keyword>
<dbReference type="RefSeq" id="WP_135442477.1">
    <property type="nucleotide sequence ID" value="NZ_SRLE01000006.1"/>
</dbReference>
<evidence type="ECO:0000256" key="3">
    <source>
        <dbReference type="ARBA" id="ARBA00021563"/>
    </source>
</evidence>
<name>A0A4Z0M3D8_9GAMM</name>
<protein>
    <recommendedName>
        <fullName evidence="3">Type II secretion system protein N</fullName>
    </recommendedName>
    <alternativeName>
        <fullName evidence="10">General secretion pathway protein N</fullName>
    </alternativeName>
</protein>
<accession>A0A4Z0M3D8</accession>
<dbReference type="GO" id="GO:0005886">
    <property type="term" value="C:plasma membrane"/>
    <property type="evidence" value="ECO:0007669"/>
    <property type="project" value="UniProtKB-SubCell"/>
</dbReference>
<dbReference type="Pfam" id="PF01203">
    <property type="entry name" value="T2SSN"/>
    <property type="match status" value="1"/>
</dbReference>
<sequence length="248" mass="26144">MLPRWLIALILGLLLLVALVATAPARLLPLVLPAQQVQLEGLSGTLWRGAASRATLLTAAGGLQLGRTEWRLRPLSLLLLSPAVEFSSNWGAQTLAGIVRTSVSGNIDLRDLDARVDAALLSHFVPVRLGGDVSLQFARLRVEGGLPSAAEGRLVWQGGSWNAPQGPRALGSYAMDVTTGDDGTIRGEVITLSGEVEATGSVSFAQRAYGVDVGLRGAGLDDPQLRRALQLMAAPQDDGFRLQLQGSL</sequence>
<evidence type="ECO:0000256" key="1">
    <source>
        <dbReference type="ARBA" id="ARBA00004533"/>
    </source>
</evidence>
<dbReference type="OrthoDB" id="6118198at2"/>
<dbReference type="Proteomes" id="UP000298050">
    <property type="component" value="Unassembled WGS sequence"/>
</dbReference>
<keyword evidence="6" id="KW-0997">Cell inner membrane</keyword>
<evidence type="ECO:0000256" key="4">
    <source>
        <dbReference type="ARBA" id="ARBA00022448"/>
    </source>
</evidence>
<keyword evidence="7" id="KW-0812">Transmembrane</keyword>
<dbReference type="GO" id="GO:0015627">
    <property type="term" value="C:type II protein secretion system complex"/>
    <property type="evidence" value="ECO:0007669"/>
    <property type="project" value="InterPro"/>
</dbReference>
<evidence type="ECO:0000313" key="12">
    <source>
        <dbReference type="Proteomes" id="UP000298050"/>
    </source>
</evidence>
<dbReference type="AlphaFoldDB" id="A0A4Z0M3D8"/>
<evidence type="ECO:0000256" key="6">
    <source>
        <dbReference type="ARBA" id="ARBA00022519"/>
    </source>
</evidence>
<keyword evidence="5" id="KW-1003">Cell membrane</keyword>
<keyword evidence="9" id="KW-0472">Membrane</keyword>
<proteinExistence type="inferred from homology"/>
<evidence type="ECO:0000256" key="5">
    <source>
        <dbReference type="ARBA" id="ARBA00022475"/>
    </source>
</evidence>
<comment type="caution">
    <text evidence="11">The sequence shown here is derived from an EMBL/GenBank/DDBJ whole genome shotgun (WGS) entry which is preliminary data.</text>
</comment>
<gene>
    <name evidence="11" type="ORF">E4634_07725</name>
</gene>
<keyword evidence="8" id="KW-0653">Protein transport</keyword>
<dbReference type="InterPro" id="IPR022792">
    <property type="entry name" value="T2SS_protein-GspN"/>
</dbReference>
<comment type="subcellular location">
    <subcellularLocation>
        <location evidence="1">Cell inner membrane</location>
    </subcellularLocation>
</comment>
<organism evidence="11 12">
    <name type="scientific">Mangrovimicrobium sediminis</name>
    <dbReference type="NCBI Taxonomy" id="2562682"/>
    <lineage>
        <taxon>Bacteria</taxon>
        <taxon>Pseudomonadati</taxon>
        <taxon>Pseudomonadota</taxon>
        <taxon>Gammaproteobacteria</taxon>
        <taxon>Cellvibrionales</taxon>
        <taxon>Halieaceae</taxon>
        <taxon>Mangrovimicrobium</taxon>
    </lineage>
</organism>
<comment type="similarity">
    <text evidence="2">Belongs to the GSP N family.</text>
</comment>
<evidence type="ECO:0000256" key="2">
    <source>
        <dbReference type="ARBA" id="ARBA00007208"/>
    </source>
</evidence>
<evidence type="ECO:0000313" key="11">
    <source>
        <dbReference type="EMBL" id="TGD74021.1"/>
    </source>
</evidence>
<evidence type="ECO:0000256" key="9">
    <source>
        <dbReference type="ARBA" id="ARBA00023136"/>
    </source>
</evidence>
<evidence type="ECO:0000256" key="10">
    <source>
        <dbReference type="ARBA" id="ARBA00030772"/>
    </source>
</evidence>
<reference evidence="11 12" key="1">
    <citation type="submission" date="2019-04" db="EMBL/GenBank/DDBJ databases">
        <title>Taxonomy of novel Haliea sp. from mangrove soil of West Coast of India.</title>
        <authorList>
            <person name="Verma A."/>
            <person name="Kumar P."/>
            <person name="Krishnamurthi S."/>
        </authorList>
    </citation>
    <scope>NUCLEOTIDE SEQUENCE [LARGE SCALE GENOMIC DNA]</scope>
    <source>
        <strain evidence="11 12">SAOS-164</strain>
    </source>
</reference>
<dbReference type="GO" id="GO:0015628">
    <property type="term" value="P:protein secretion by the type II secretion system"/>
    <property type="evidence" value="ECO:0007669"/>
    <property type="project" value="InterPro"/>
</dbReference>
<dbReference type="EMBL" id="SRLE01000006">
    <property type="protein sequence ID" value="TGD74021.1"/>
    <property type="molecule type" value="Genomic_DNA"/>
</dbReference>
<keyword evidence="4" id="KW-0813">Transport</keyword>